<dbReference type="SMART" id="SM00829">
    <property type="entry name" value="PKS_ER"/>
    <property type="match status" value="1"/>
</dbReference>
<comment type="subunit">
    <text evidence="3">Homodimer.</text>
</comment>
<evidence type="ECO:0000256" key="6">
    <source>
        <dbReference type="ARBA" id="ARBA00022833"/>
    </source>
</evidence>
<gene>
    <name evidence="13" type="ORF">MBM_04675</name>
</gene>
<dbReference type="Pfam" id="PF08240">
    <property type="entry name" value="ADH_N"/>
    <property type="match status" value="1"/>
</dbReference>
<keyword evidence="4" id="KW-0597">Phosphoprotein</keyword>
<evidence type="ECO:0000256" key="4">
    <source>
        <dbReference type="ARBA" id="ARBA00022553"/>
    </source>
</evidence>
<dbReference type="InterPro" id="IPR013154">
    <property type="entry name" value="ADH-like_N"/>
</dbReference>
<dbReference type="AlphaFoldDB" id="K1X8S6"/>
<organism evidence="13 14">
    <name type="scientific">Marssonina brunnea f. sp. multigermtubi (strain MB_m1)</name>
    <name type="common">Marssonina leaf spot fungus</name>
    <dbReference type="NCBI Taxonomy" id="1072389"/>
    <lineage>
        <taxon>Eukaryota</taxon>
        <taxon>Fungi</taxon>
        <taxon>Dikarya</taxon>
        <taxon>Ascomycota</taxon>
        <taxon>Pezizomycotina</taxon>
        <taxon>Leotiomycetes</taxon>
        <taxon>Helotiales</taxon>
        <taxon>Drepanopezizaceae</taxon>
        <taxon>Drepanopeziza</taxon>
    </lineage>
</organism>
<dbReference type="Gene3D" id="3.40.50.720">
    <property type="entry name" value="NAD(P)-binding Rossmann-like Domain"/>
    <property type="match status" value="1"/>
</dbReference>
<evidence type="ECO:0000313" key="14">
    <source>
        <dbReference type="Proteomes" id="UP000006753"/>
    </source>
</evidence>
<dbReference type="EMBL" id="JH921437">
    <property type="protein sequence ID" value="EKD17098.1"/>
    <property type="molecule type" value="Genomic_DNA"/>
</dbReference>
<dbReference type="KEGG" id="mbe:MBM_04675"/>
<dbReference type="EC" id="1.1.1.2" evidence="9"/>
<feature type="domain" description="Enoyl reductase (ER)" evidence="12">
    <location>
        <begin position="64"/>
        <end position="394"/>
    </location>
</feature>
<evidence type="ECO:0000256" key="5">
    <source>
        <dbReference type="ARBA" id="ARBA00022723"/>
    </source>
</evidence>
<dbReference type="InterPro" id="IPR011032">
    <property type="entry name" value="GroES-like_sf"/>
</dbReference>
<dbReference type="InterPro" id="IPR013149">
    <property type="entry name" value="ADH-like_C"/>
</dbReference>
<dbReference type="GO" id="GO:0006066">
    <property type="term" value="P:alcohol metabolic process"/>
    <property type="evidence" value="ECO:0007669"/>
    <property type="project" value="UniProtKB-ARBA"/>
</dbReference>
<evidence type="ECO:0000256" key="2">
    <source>
        <dbReference type="ARBA" id="ARBA00008072"/>
    </source>
</evidence>
<dbReference type="Gene3D" id="3.90.180.10">
    <property type="entry name" value="Medium-chain alcohol dehydrogenases, catalytic domain"/>
    <property type="match status" value="1"/>
</dbReference>
<dbReference type="InterPro" id="IPR020843">
    <property type="entry name" value="ER"/>
</dbReference>
<dbReference type="SUPFAM" id="SSF51735">
    <property type="entry name" value="NAD(P)-binding Rossmann-fold domains"/>
    <property type="match status" value="1"/>
</dbReference>
<sequence>MEKPIKSSSTQATQRILSLTNHLRDSLNPADDIQKARDTQFAEMATETPKFAGWVGLDKESAKGNMVWQEYEPKTWTEDDVDVKITHCGICGSDLHTLRSGWGPTLYGCVVGHEICGTAVRVGKNVKHIKAGDRVGIGAQSGSCLDCEDCNEGNEMYCQKGMVGTYNGKYSDGSKSYGGYADFCRAPAHFAVKIPDGLSNADAATMMCGGVTVWSPLTKNGNIKGKRVGIVGIGGLGHFGILWAKALGASEVVAISRSDSKKADAMKMGATKFIATQDEGWANKNSRSIDLIVSTISSPDMPLAQFFQLLRPSGQFIQVGAPEDVFPPFSAFALIGKGVKMGGSLIGSPKDMSEMLEFAVKHNIRPWIQERPMKDANAAIVDMEDGKAKYRYVLVNEKHAAEEKTS</sequence>
<dbReference type="InterPro" id="IPR036291">
    <property type="entry name" value="NAD(P)-bd_dom_sf"/>
</dbReference>
<evidence type="ECO:0000256" key="9">
    <source>
        <dbReference type="ARBA" id="ARBA00024074"/>
    </source>
</evidence>
<evidence type="ECO:0000256" key="7">
    <source>
        <dbReference type="ARBA" id="ARBA00022857"/>
    </source>
</evidence>
<dbReference type="PANTHER" id="PTHR42683">
    <property type="entry name" value="ALDEHYDE REDUCTASE"/>
    <property type="match status" value="1"/>
</dbReference>
<dbReference type="OrthoDB" id="1879366at2759"/>
<evidence type="ECO:0000256" key="11">
    <source>
        <dbReference type="RuleBase" id="RU361277"/>
    </source>
</evidence>
<keyword evidence="7" id="KW-0521">NADP</keyword>
<comment type="cofactor">
    <cofactor evidence="1 11">
        <name>Zn(2+)</name>
        <dbReference type="ChEBI" id="CHEBI:29105"/>
    </cofactor>
</comment>
<reference evidence="13 14" key="1">
    <citation type="journal article" date="2012" name="BMC Genomics">
        <title>Sequencing the genome of Marssonina brunnea reveals fungus-poplar co-evolution.</title>
        <authorList>
            <person name="Zhu S."/>
            <person name="Cao Y.-Z."/>
            <person name="Jiang C."/>
            <person name="Tan B.-Y."/>
            <person name="Wang Z."/>
            <person name="Feng S."/>
            <person name="Zhang L."/>
            <person name="Su X.-H."/>
            <person name="Brejova B."/>
            <person name="Vinar T."/>
            <person name="Xu M."/>
            <person name="Wang M.-X."/>
            <person name="Zhang S.-G."/>
            <person name="Huang M.-R."/>
            <person name="Wu R."/>
            <person name="Zhou Y."/>
        </authorList>
    </citation>
    <scope>NUCLEOTIDE SEQUENCE [LARGE SCALE GENOMIC DNA]</scope>
    <source>
        <strain evidence="13 14">MB_m1</strain>
    </source>
</reference>
<keyword evidence="6 11" id="KW-0862">Zinc</keyword>
<dbReference type="InterPro" id="IPR047109">
    <property type="entry name" value="CAD-like"/>
</dbReference>
<evidence type="ECO:0000256" key="3">
    <source>
        <dbReference type="ARBA" id="ARBA00011738"/>
    </source>
</evidence>
<keyword evidence="8" id="KW-0560">Oxidoreductase</keyword>
<evidence type="ECO:0000256" key="10">
    <source>
        <dbReference type="ARBA" id="ARBA00050997"/>
    </source>
</evidence>
<dbReference type="InterPro" id="IPR002328">
    <property type="entry name" value="ADH_Zn_CS"/>
</dbReference>
<dbReference type="GO" id="GO:0008270">
    <property type="term" value="F:zinc ion binding"/>
    <property type="evidence" value="ECO:0007669"/>
    <property type="project" value="InterPro"/>
</dbReference>
<dbReference type="Pfam" id="PF00107">
    <property type="entry name" value="ADH_zinc_N"/>
    <property type="match status" value="1"/>
</dbReference>
<dbReference type="GO" id="GO:0008106">
    <property type="term" value="F:alcohol dehydrogenase (NADP+) activity"/>
    <property type="evidence" value="ECO:0007669"/>
    <property type="project" value="UniProtKB-EC"/>
</dbReference>
<evidence type="ECO:0000256" key="8">
    <source>
        <dbReference type="ARBA" id="ARBA00023002"/>
    </source>
</evidence>
<dbReference type="CDD" id="cd05283">
    <property type="entry name" value="CAD1"/>
    <property type="match status" value="1"/>
</dbReference>
<evidence type="ECO:0000259" key="12">
    <source>
        <dbReference type="SMART" id="SM00829"/>
    </source>
</evidence>
<protein>
    <recommendedName>
        <fullName evidence="9">alcohol dehydrogenase (NADP(+))</fullName>
        <ecNumber evidence="9">1.1.1.2</ecNumber>
    </recommendedName>
</protein>
<comment type="similarity">
    <text evidence="2 11">Belongs to the zinc-containing alcohol dehydrogenase family.</text>
</comment>
<dbReference type="InParanoid" id="K1X8S6"/>
<dbReference type="GeneID" id="18760610"/>
<dbReference type="OMA" id="RNEWGIA"/>
<name>K1X8S6_MARBU</name>
<accession>K1X8S6</accession>
<proteinExistence type="inferred from homology"/>
<dbReference type="PROSITE" id="PS00059">
    <property type="entry name" value="ADH_ZINC"/>
    <property type="match status" value="1"/>
</dbReference>
<evidence type="ECO:0000313" key="13">
    <source>
        <dbReference type="EMBL" id="EKD17098.1"/>
    </source>
</evidence>
<dbReference type="Proteomes" id="UP000006753">
    <property type="component" value="Unassembled WGS sequence"/>
</dbReference>
<dbReference type="HOGENOM" id="CLU_026673_20_2_1"/>
<keyword evidence="14" id="KW-1185">Reference proteome</keyword>
<keyword evidence="5 11" id="KW-0479">Metal-binding</keyword>
<dbReference type="eggNOG" id="KOG0023">
    <property type="taxonomic scope" value="Eukaryota"/>
</dbReference>
<dbReference type="STRING" id="1072389.K1X8S6"/>
<dbReference type="FunFam" id="3.40.50.720:FF:000158">
    <property type="entry name" value="Zinc-binding alcohol dehydrogenase"/>
    <property type="match status" value="1"/>
</dbReference>
<dbReference type="SUPFAM" id="SSF50129">
    <property type="entry name" value="GroES-like"/>
    <property type="match status" value="1"/>
</dbReference>
<evidence type="ECO:0000256" key="1">
    <source>
        <dbReference type="ARBA" id="ARBA00001947"/>
    </source>
</evidence>
<comment type="catalytic activity">
    <reaction evidence="10">
        <text>a primary alcohol + NADP(+) = an aldehyde + NADPH + H(+)</text>
        <dbReference type="Rhea" id="RHEA:15937"/>
        <dbReference type="ChEBI" id="CHEBI:15378"/>
        <dbReference type="ChEBI" id="CHEBI:15734"/>
        <dbReference type="ChEBI" id="CHEBI:17478"/>
        <dbReference type="ChEBI" id="CHEBI:57783"/>
        <dbReference type="ChEBI" id="CHEBI:58349"/>
        <dbReference type="EC" id="1.1.1.2"/>
    </reaction>
    <physiologicalReaction direction="left-to-right" evidence="10">
        <dbReference type="Rhea" id="RHEA:15938"/>
    </physiologicalReaction>
    <physiologicalReaction direction="right-to-left" evidence="10">
        <dbReference type="Rhea" id="RHEA:15939"/>
    </physiologicalReaction>
</comment>